<dbReference type="EMBL" id="JBJQOH010000004">
    <property type="protein sequence ID" value="KAL3687602.1"/>
    <property type="molecule type" value="Genomic_DNA"/>
</dbReference>
<dbReference type="AlphaFoldDB" id="A0ABD3H7Y2"/>
<dbReference type="SUPFAM" id="SSF54427">
    <property type="entry name" value="NTF2-like"/>
    <property type="match status" value="1"/>
</dbReference>
<dbReference type="Proteomes" id="UP001633002">
    <property type="component" value="Unassembled WGS sequence"/>
</dbReference>
<dbReference type="Pfam" id="PF07080">
    <property type="entry name" value="DUF1348"/>
    <property type="match status" value="1"/>
</dbReference>
<evidence type="ECO:0000256" key="1">
    <source>
        <dbReference type="SAM" id="MobiDB-lite"/>
    </source>
</evidence>
<dbReference type="InterPro" id="IPR009783">
    <property type="entry name" value="DUF1348"/>
</dbReference>
<dbReference type="PANTHER" id="PTHR31757">
    <property type="entry name" value="SLL0781 PROTEIN"/>
    <property type="match status" value="1"/>
</dbReference>
<dbReference type="PANTHER" id="PTHR31757:SF0">
    <property type="entry name" value="SLL0781 PROTEIN"/>
    <property type="match status" value="1"/>
</dbReference>
<accession>A0ABD3H7Y2</accession>
<name>A0ABD3H7Y2_9MARC</name>
<sequence>MRKHLFQIRTKHRLTLEARGLDEVDEPEEEDEDEKEKDDEREAFLSMAPSSVSWRSRPILRNVKGIIMATPATKKLVPPFTEETALAKVKAAEEAWNSRDPVRVSMAYTEDCEWRNRSEFFKGREAIREFLTRKWQSEHEYRLMKELWSYTGNRISVRFEYEWHDSAGQWYRTHGNEQWEFDDDGLMRRRDMSANDVPIKHEHRRYFAPSS</sequence>
<dbReference type="Gene3D" id="3.10.450.50">
    <property type="match status" value="1"/>
</dbReference>
<feature type="compositionally biased region" description="Acidic residues" evidence="1">
    <location>
        <begin position="23"/>
        <end position="37"/>
    </location>
</feature>
<keyword evidence="3" id="KW-1185">Reference proteome</keyword>
<gene>
    <name evidence="2" type="ORF">R1sor_013911</name>
</gene>
<dbReference type="InterPro" id="IPR032710">
    <property type="entry name" value="NTF2-like_dom_sf"/>
</dbReference>
<evidence type="ECO:0000313" key="3">
    <source>
        <dbReference type="Proteomes" id="UP001633002"/>
    </source>
</evidence>
<reference evidence="2 3" key="1">
    <citation type="submission" date="2024-09" db="EMBL/GenBank/DDBJ databases">
        <title>Chromosome-scale assembly of Riccia sorocarpa.</title>
        <authorList>
            <person name="Paukszto L."/>
        </authorList>
    </citation>
    <scope>NUCLEOTIDE SEQUENCE [LARGE SCALE GENOMIC DNA]</scope>
    <source>
        <strain evidence="2">LP-2024</strain>
        <tissue evidence="2">Aerial parts of the thallus</tissue>
    </source>
</reference>
<evidence type="ECO:0000313" key="2">
    <source>
        <dbReference type="EMBL" id="KAL3687602.1"/>
    </source>
</evidence>
<protein>
    <submittedName>
        <fullName evidence="2">Uncharacterized protein</fullName>
    </submittedName>
</protein>
<comment type="caution">
    <text evidence="2">The sequence shown here is derived from an EMBL/GenBank/DDBJ whole genome shotgun (WGS) entry which is preliminary data.</text>
</comment>
<proteinExistence type="predicted"/>
<organism evidence="2 3">
    <name type="scientific">Riccia sorocarpa</name>
    <dbReference type="NCBI Taxonomy" id="122646"/>
    <lineage>
        <taxon>Eukaryota</taxon>
        <taxon>Viridiplantae</taxon>
        <taxon>Streptophyta</taxon>
        <taxon>Embryophyta</taxon>
        <taxon>Marchantiophyta</taxon>
        <taxon>Marchantiopsida</taxon>
        <taxon>Marchantiidae</taxon>
        <taxon>Marchantiales</taxon>
        <taxon>Ricciaceae</taxon>
        <taxon>Riccia</taxon>
    </lineage>
</organism>
<feature type="region of interest" description="Disordered" evidence="1">
    <location>
        <begin position="18"/>
        <end position="41"/>
    </location>
</feature>